<evidence type="ECO:0000256" key="4">
    <source>
        <dbReference type="PROSITE-ProRule" id="PRU00335"/>
    </source>
</evidence>
<dbReference type="PROSITE" id="PS01081">
    <property type="entry name" value="HTH_TETR_1"/>
    <property type="match status" value="1"/>
</dbReference>
<evidence type="ECO:0000256" key="1">
    <source>
        <dbReference type="ARBA" id="ARBA00023015"/>
    </source>
</evidence>
<keyword evidence="3" id="KW-0804">Transcription</keyword>
<dbReference type="PANTHER" id="PTHR30055">
    <property type="entry name" value="HTH-TYPE TRANSCRIPTIONAL REGULATOR RUTR"/>
    <property type="match status" value="1"/>
</dbReference>
<dbReference type="GO" id="GO:0000976">
    <property type="term" value="F:transcription cis-regulatory region binding"/>
    <property type="evidence" value="ECO:0007669"/>
    <property type="project" value="TreeGrafter"/>
</dbReference>
<proteinExistence type="predicted"/>
<dbReference type="PANTHER" id="PTHR30055:SF146">
    <property type="entry name" value="HTH-TYPE TRANSCRIPTIONAL DUAL REGULATOR CECR"/>
    <property type="match status" value="1"/>
</dbReference>
<sequence>MTEEGLQDRRLPRHPQGRFAAGQDPLKRGQIVEGAKRVFMRLGFDAASINEVCREAGVSKGTIYVYFENKEDLLGAIVEQEIQRFAFELEITLADREKVEDWLYRFGINFVTHITSPQTINVMRTLIGVNTRMPKLCRRYFHSPANVRSVLEDLIKRHVALGDLVVEDTHLAARQFIELVSGTFVKARLIGDLDDVPSQDELDDVVQSAIWVFMSAYGSPENRPTGQSPDAAL</sequence>
<dbReference type="GO" id="GO:0003700">
    <property type="term" value="F:DNA-binding transcription factor activity"/>
    <property type="evidence" value="ECO:0007669"/>
    <property type="project" value="TreeGrafter"/>
</dbReference>
<dbReference type="InterPro" id="IPR039536">
    <property type="entry name" value="TetR_C_Proteobacteria"/>
</dbReference>
<dbReference type="InterPro" id="IPR023772">
    <property type="entry name" value="DNA-bd_HTH_TetR-type_CS"/>
</dbReference>
<evidence type="ECO:0000313" key="8">
    <source>
        <dbReference type="Proteomes" id="UP000219167"/>
    </source>
</evidence>
<reference evidence="7 8" key="1">
    <citation type="submission" date="2017-08" db="EMBL/GenBank/DDBJ databases">
        <authorList>
            <person name="de Groot N.N."/>
        </authorList>
    </citation>
    <scope>NUCLEOTIDE SEQUENCE [LARGE SCALE GENOMIC DNA]</scope>
    <source>
        <strain evidence="7 8">JC85</strain>
    </source>
</reference>
<dbReference type="FunFam" id="1.10.10.60:FF:000141">
    <property type="entry name" value="TetR family transcriptional regulator"/>
    <property type="match status" value="1"/>
</dbReference>
<accession>A0A285V4Z9</accession>
<gene>
    <name evidence="7" type="ORF">SAMN05892877_1382</name>
</gene>
<evidence type="ECO:0000256" key="2">
    <source>
        <dbReference type="ARBA" id="ARBA00023125"/>
    </source>
</evidence>
<evidence type="ECO:0000259" key="6">
    <source>
        <dbReference type="PROSITE" id="PS50977"/>
    </source>
</evidence>
<dbReference type="Pfam" id="PF14246">
    <property type="entry name" value="TetR_C_7"/>
    <property type="match status" value="1"/>
</dbReference>
<keyword evidence="8" id="KW-1185">Reference proteome</keyword>
<dbReference type="AlphaFoldDB" id="A0A285V4Z9"/>
<dbReference type="Pfam" id="PF00440">
    <property type="entry name" value="TetR_N"/>
    <property type="match status" value="1"/>
</dbReference>
<dbReference type="PROSITE" id="PS50977">
    <property type="entry name" value="HTH_TETR_2"/>
    <property type="match status" value="1"/>
</dbReference>
<dbReference type="Proteomes" id="UP000219167">
    <property type="component" value="Unassembled WGS sequence"/>
</dbReference>
<keyword evidence="1" id="KW-0805">Transcription regulation</keyword>
<name>A0A285V4Z9_9HYPH</name>
<evidence type="ECO:0000256" key="3">
    <source>
        <dbReference type="ARBA" id="ARBA00023163"/>
    </source>
</evidence>
<dbReference type="RefSeq" id="WP_097143242.1">
    <property type="nucleotide sequence ID" value="NZ_OBQD01000038.1"/>
</dbReference>
<dbReference type="EMBL" id="OBQD01000038">
    <property type="protein sequence ID" value="SOC48086.1"/>
    <property type="molecule type" value="Genomic_DNA"/>
</dbReference>
<feature type="DNA-binding region" description="H-T-H motif" evidence="4">
    <location>
        <begin position="48"/>
        <end position="67"/>
    </location>
</feature>
<dbReference type="OrthoDB" id="9816431at2"/>
<dbReference type="InterPro" id="IPR050109">
    <property type="entry name" value="HTH-type_TetR-like_transc_reg"/>
</dbReference>
<dbReference type="Gene3D" id="1.10.357.10">
    <property type="entry name" value="Tetracycline Repressor, domain 2"/>
    <property type="match status" value="1"/>
</dbReference>
<dbReference type="Gene3D" id="1.10.10.60">
    <property type="entry name" value="Homeodomain-like"/>
    <property type="match status" value="1"/>
</dbReference>
<feature type="domain" description="HTH tetR-type" evidence="6">
    <location>
        <begin position="25"/>
        <end position="85"/>
    </location>
</feature>
<dbReference type="SUPFAM" id="SSF46689">
    <property type="entry name" value="Homeodomain-like"/>
    <property type="match status" value="1"/>
</dbReference>
<protein>
    <submittedName>
        <fullName evidence="7">TetR family transcriptional regulator</fullName>
    </submittedName>
</protein>
<evidence type="ECO:0000256" key="5">
    <source>
        <dbReference type="SAM" id="MobiDB-lite"/>
    </source>
</evidence>
<dbReference type="SUPFAM" id="SSF48498">
    <property type="entry name" value="Tetracyclin repressor-like, C-terminal domain"/>
    <property type="match status" value="1"/>
</dbReference>
<dbReference type="PRINTS" id="PR00455">
    <property type="entry name" value="HTHTETR"/>
</dbReference>
<dbReference type="InterPro" id="IPR009057">
    <property type="entry name" value="Homeodomain-like_sf"/>
</dbReference>
<organism evidence="7 8">
    <name type="scientific">Rhizobium subbaraonis</name>
    <dbReference type="NCBI Taxonomy" id="908946"/>
    <lineage>
        <taxon>Bacteria</taxon>
        <taxon>Pseudomonadati</taxon>
        <taxon>Pseudomonadota</taxon>
        <taxon>Alphaproteobacteria</taxon>
        <taxon>Hyphomicrobiales</taxon>
        <taxon>Rhizobiaceae</taxon>
        <taxon>Rhizobium/Agrobacterium group</taxon>
        <taxon>Rhizobium</taxon>
    </lineage>
</organism>
<keyword evidence="2 4" id="KW-0238">DNA-binding</keyword>
<dbReference type="InterPro" id="IPR001647">
    <property type="entry name" value="HTH_TetR"/>
</dbReference>
<dbReference type="InterPro" id="IPR036271">
    <property type="entry name" value="Tet_transcr_reg_TetR-rel_C_sf"/>
</dbReference>
<feature type="compositionally biased region" description="Basic and acidic residues" evidence="5">
    <location>
        <begin position="1"/>
        <end position="10"/>
    </location>
</feature>
<feature type="region of interest" description="Disordered" evidence="5">
    <location>
        <begin position="1"/>
        <end position="22"/>
    </location>
</feature>
<evidence type="ECO:0000313" key="7">
    <source>
        <dbReference type="EMBL" id="SOC48086.1"/>
    </source>
</evidence>